<dbReference type="GO" id="GO:0004402">
    <property type="term" value="F:histone acetyltransferase activity"/>
    <property type="evidence" value="ECO:0007669"/>
    <property type="project" value="TreeGrafter"/>
</dbReference>
<dbReference type="PROSITE" id="PS51186">
    <property type="entry name" value="GNAT"/>
    <property type="match status" value="1"/>
</dbReference>
<feature type="region of interest" description="Disordered" evidence="11">
    <location>
        <begin position="288"/>
        <end position="333"/>
    </location>
</feature>
<evidence type="ECO:0000256" key="6">
    <source>
        <dbReference type="ARBA" id="ARBA00025774"/>
    </source>
</evidence>
<dbReference type="InterPro" id="IPR000182">
    <property type="entry name" value="GNAT_dom"/>
</dbReference>
<evidence type="ECO:0000256" key="11">
    <source>
        <dbReference type="SAM" id="MobiDB-lite"/>
    </source>
</evidence>
<comment type="similarity">
    <text evidence="6">Belongs to the acetyltransferase family. NAA60 subfamily.</text>
</comment>
<dbReference type="InterPro" id="IPR016181">
    <property type="entry name" value="Acyl_CoA_acyltransferase"/>
</dbReference>
<evidence type="ECO:0000256" key="7">
    <source>
        <dbReference type="ARBA" id="ARBA00026111"/>
    </source>
</evidence>
<evidence type="ECO:0000259" key="12">
    <source>
        <dbReference type="PROSITE" id="PS51186"/>
    </source>
</evidence>
<dbReference type="PANTHER" id="PTHR14744">
    <property type="entry name" value="N-ALPHA-ACETYLTRANSFERASE 60"/>
    <property type="match status" value="1"/>
</dbReference>
<proteinExistence type="inferred from homology"/>
<gene>
    <name evidence="13" type="ORF">CHLNCDRAFT_138102</name>
</gene>
<feature type="region of interest" description="Disordered" evidence="11">
    <location>
        <begin position="71"/>
        <end position="97"/>
    </location>
</feature>
<evidence type="ECO:0000256" key="10">
    <source>
        <dbReference type="ARBA" id="ARBA00048848"/>
    </source>
</evidence>
<evidence type="ECO:0000256" key="2">
    <source>
        <dbReference type="ARBA" id="ARBA00022679"/>
    </source>
</evidence>
<keyword evidence="14" id="KW-1185">Reference proteome</keyword>
<comment type="catalytic activity">
    <reaction evidence="9">
        <text>L-lysyl-[protein] + acetyl-CoA = N(6)-acetyl-L-lysyl-[protein] + CoA + H(+)</text>
        <dbReference type="Rhea" id="RHEA:45948"/>
        <dbReference type="Rhea" id="RHEA-COMP:9752"/>
        <dbReference type="Rhea" id="RHEA-COMP:10731"/>
        <dbReference type="ChEBI" id="CHEBI:15378"/>
        <dbReference type="ChEBI" id="CHEBI:29969"/>
        <dbReference type="ChEBI" id="CHEBI:57287"/>
        <dbReference type="ChEBI" id="CHEBI:57288"/>
        <dbReference type="ChEBI" id="CHEBI:61930"/>
        <dbReference type="EC" id="2.3.1.48"/>
    </reaction>
</comment>
<dbReference type="OrthoDB" id="47374at2759"/>
<dbReference type="AlphaFoldDB" id="E1Z596"/>
<dbReference type="STRING" id="554065.E1Z596"/>
<dbReference type="RefSeq" id="XP_005851588.1">
    <property type="nucleotide sequence ID" value="XM_005851526.1"/>
</dbReference>
<dbReference type="EMBL" id="GL433836">
    <property type="protein sequence ID" value="EFN59486.1"/>
    <property type="molecule type" value="Genomic_DNA"/>
</dbReference>
<comment type="catalytic activity">
    <reaction evidence="10">
        <text>N-terminal L-methionyl-[transmembrane protein] + acetyl-CoA = N-terminal N(alpha)-acetyl-L-methionyl-[transmembrane protein] + CoA + H(+)</text>
        <dbReference type="Rhea" id="RHEA:50604"/>
        <dbReference type="Rhea" id="RHEA-COMP:12745"/>
        <dbReference type="Rhea" id="RHEA-COMP:12746"/>
        <dbReference type="ChEBI" id="CHEBI:15378"/>
        <dbReference type="ChEBI" id="CHEBI:57287"/>
        <dbReference type="ChEBI" id="CHEBI:57288"/>
        <dbReference type="ChEBI" id="CHEBI:64731"/>
        <dbReference type="ChEBI" id="CHEBI:133414"/>
        <dbReference type="EC" id="2.3.1.259"/>
    </reaction>
</comment>
<evidence type="ECO:0000256" key="5">
    <source>
        <dbReference type="ARBA" id="ARBA00023315"/>
    </source>
</evidence>
<organism evidence="14">
    <name type="scientific">Chlorella variabilis</name>
    <name type="common">Green alga</name>
    <dbReference type="NCBI Taxonomy" id="554065"/>
    <lineage>
        <taxon>Eukaryota</taxon>
        <taxon>Viridiplantae</taxon>
        <taxon>Chlorophyta</taxon>
        <taxon>core chlorophytes</taxon>
        <taxon>Trebouxiophyceae</taxon>
        <taxon>Chlorellales</taxon>
        <taxon>Chlorellaceae</taxon>
        <taxon>Chlorella clade</taxon>
        <taxon>Chlorella</taxon>
    </lineage>
</organism>
<keyword evidence="3" id="KW-0159">Chromosome partition</keyword>
<dbReference type="EC" id="2.3.1.259" evidence="7"/>
<dbReference type="GO" id="GO:0120518">
    <property type="term" value="F:protein N-terminal-methionine acetyltransferase activity"/>
    <property type="evidence" value="ECO:0007669"/>
    <property type="project" value="UniProtKB-EC"/>
</dbReference>
<accession>E1Z596</accession>
<dbReference type="PANTHER" id="PTHR14744:SF15">
    <property type="entry name" value="N-ALPHA-ACETYLTRANSFERASE 60"/>
    <property type="match status" value="1"/>
</dbReference>
<evidence type="ECO:0000256" key="3">
    <source>
        <dbReference type="ARBA" id="ARBA00022829"/>
    </source>
</evidence>
<dbReference type="InterPro" id="IPR045141">
    <property type="entry name" value="NAA60-like"/>
</dbReference>
<sequence>MGSLRHMPGTSSGVYFRPLHPDDFASLKLLHQRLFPLDYDDFFYHRAVQGLDGIVAWAASAPLPTLTHLSVGPDLAPQLQQPQQSQPPPPPKQVGVQGSEATEMLAGFITARSFPALYADPRDRQLLGLDGPEVDKESLLYVLTLGVAEPYQRHGIARRLLDFVLRYAAETACRAVYLHVASFNLPALAFYQRAGFQELAVLPNFYTIRTGRQPIPTRQQYDACLFGCLINPPQPTPWGSLNYAVMPLTAVIGSLNSCLPWGSDRRKHQGTAAAGAGGAAAAPLELREMRNDGGGPDLEAQQNGQHPTEAERRQQRQRQQRQQQPQFPSQQPA</sequence>
<dbReference type="GeneID" id="17358671"/>
<protein>
    <recommendedName>
        <fullName evidence="8">N-alpha-acetyltransferase 60</fullName>
        <ecNumber evidence="7">2.3.1.259</ecNumber>
        <ecNumber evidence="1">2.3.1.48</ecNumber>
    </recommendedName>
</protein>
<dbReference type="FunCoup" id="E1Z596">
    <property type="interactions" value="1555"/>
</dbReference>
<reference evidence="13 14" key="1">
    <citation type="journal article" date="2010" name="Plant Cell">
        <title>The Chlorella variabilis NC64A genome reveals adaptation to photosymbiosis, coevolution with viruses, and cryptic sex.</title>
        <authorList>
            <person name="Blanc G."/>
            <person name="Duncan G."/>
            <person name="Agarkova I."/>
            <person name="Borodovsky M."/>
            <person name="Gurnon J."/>
            <person name="Kuo A."/>
            <person name="Lindquist E."/>
            <person name="Lucas S."/>
            <person name="Pangilinan J."/>
            <person name="Polle J."/>
            <person name="Salamov A."/>
            <person name="Terry A."/>
            <person name="Yamada T."/>
            <person name="Dunigan D.D."/>
            <person name="Grigoriev I.V."/>
            <person name="Claverie J.M."/>
            <person name="Van Etten J.L."/>
        </authorList>
    </citation>
    <scope>NUCLEOTIDE SEQUENCE [LARGE SCALE GENOMIC DNA]</scope>
    <source>
        <strain evidence="13 14">NC64A</strain>
    </source>
</reference>
<dbReference type="OMA" id="RWIEMIT"/>
<evidence type="ECO:0000256" key="8">
    <source>
        <dbReference type="ARBA" id="ARBA00026144"/>
    </source>
</evidence>
<dbReference type="GO" id="GO:0007059">
    <property type="term" value="P:chromosome segregation"/>
    <property type="evidence" value="ECO:0007669"/>
    <property type="project" value="UniProtKB-KW"/>
</dbReference>
<dbReference type="CDD" id="cd04301">
    <property type="entry name" value="NAT_SF"/>
    <property type="match status" value="1"/>
</dbReference>
<dbReference type="InParanoid" id="E1Z596"/>
<evidence type="ECO:0000256" key="9">
    <source>
        <dbReference type="ARBA" id="ARBA00048017"/>
    </source>
</evidence>
<evidence type="ECO:0000256" key="4">
    <source>
        <dbReference type="ARBA" id="ARBA00022853"/>
    </source>
</evidence>
<dbReference type="GO" id="GO:0000139">
    <property type="term" value="C:Golgi membrane"/>
    <property type="evidence" value="ECO:0007669"/>
    <property type="project" value="TreeGrafter"/>
</dbReference>
<evidence type="ECO:0000313" key="14">
    <source>
        <dbReference type="Proteomes" id="UP000008141"/>
    </source>
</evidence>
<dbReference type="Proteomes" id="UP000008141">
    <property type="component" value="Unassembled WGS sequence"/>
</dbReference>
<name>E1Z596_CHLVA</name>
<dbReference type="Pfam" id="PF00583">
    <property type="entry name" value="Acetyltransf_1"/>
    <property type="match status" value="1"/>
</dbReference>
<dbReference type="Gene3D" id="3.40.630.30">
    <property type="match status" value="1"/>
</dbReference>
<feature type="compositionally biased region" description="Low complexity" evidence="11">
    <location>
        <begin position="320"/>
        <end position="333"/>
    </location>
</feature>
<dbReference type="KEGG" id="cvr:CHLNCDRAFT_138102"/>
<evidence type="ECO:0000313" key="13">
    <source>
        <dbReference type="EMBL" id="EFN59486.1"/>
    </source>
</evidence>
<dbReference type="EC" id="2.3.1.48" evidence="1"/>
<dbReference type="eggNOG" id="KOG3138">
    <property type="taxonomic scope" value="Eukaryota"/>
</dbReference>
<keyword evidence="5" id="KW-0012">Acyltransferase</keyword>
<evidence type="ECO:0000256" key="1">
    <source>
        <dbReference type="ARBA" id="ARBA00013184"/>
    </source>
</evidence>
<keyword evidence="2" id="KW-0808">Transferase</keyword>
<keyword evidence="4" id="KW-0156">Chromatin regulator</keyword>
<feature type="domain" description="N-acetyltransferase" evidence="12">
    <location>
        <begin position="61"/>
        <end position="222"/>
    </location>
</feature>
<dbReference type="SUPFAM" id="SSF55729">
    <property type="entry name" value="Acyl-CoA N-acyltransferases (Nat)"/>
    <property type="match status" value="1"/>
</dbReference>